<feature type="transmembrane region" description="Helical" evidence="1">
    <location>
        <begin position="12"/>
        <end position="29"/>
    </location>
</feature>
<keyword evidence="3" id="KW-1185">Reference proteome</keyword>
<evidence type="ECO:0000313" key="2">
    <source>
        <dbReference type="EMBL" id="TDZ52585.1"/>
    </source>
</evidence>
<comment type="caution">
    <text evidence="2">The sequence shown here is derived from an EMBL/GenBank/DDBJ whole genome shotgun (WGS) entry which is preliminary data.</text>
</comment>
<evidence type="ECO:0000313" key="3">
    <source>
        <dbReference type="Proteomes" id="UP000295165"/>
    </source>
</evidence>
<dbReference type="AlphaFoldDB" id="A0A4R8R8J0"/>
<sequence length="169" mass="18492" precursor="true">MSEKPRIVGWKVLVVVAAVIVIVVALSSIKNSDRPATTPAPPTATTAVTASENVLETTAALSRLALVYLNTDESNRAYWRRAVELLSEQDSVTLTESADMNITIDHQGTPVTLYRSALEAVATESCLTKFQRKPAAEAVTRIMDNWELQRPWEAAQLQQAALETKCPRA</sequence>
<dbReference type="RefSeq" id="WP_191987061.1">
    <property type="nucleotide sequence ID" value="NZ_PECB01000003.1"/>
</dbReference>
<reference evidence="2 3" key="1">
    <citation type="journal article" date="2019" name="Sci. Rep.">
        <title>Extended insight into the Mycobacterium chelonae-abscessus complex through whole genome sequencing of Mycobacterium salmoniphilum outbreak and Mycobacterium salmoniphilum-like strains.</title>
        <authorList>
            <person name="Behra P.R.K."/>
            <person name="Das S."/>
            <person name="Pettersson B.M.F."/>
            <person name="Shirreff L."/>
            <person name="DuCote T."/>
            <person name="Jacobsson K.G."/>
            <person name="Ennis D.G."/>
            <person name="Kirsebom L.A."/>
        </authorList>
    </citation>
    <scope>NUCLEOTIDE SEQUENCE [LARGE SCALE GENOMIC DNA]</scope>
    <source>
        <strain evidence="2 3">CCUG 63697</strain>
    </source>
</reference>
<accession>A0A4R8R8J0</accession>
<proteinExistence type="predicted"/>
<keyword evidence="1" id="KW-0812">Transmembrane</keyword>
<keyword evidence="1" id="KW-0472">Membrane</keyword>
<gene>
    <name evidence="2" type="ORF">CCUG63697_01069</name>
</gene>
<keyword evidence="1" id="KW-1133">Transmembrane helix</keyword>
<name>A0A4R8R8J0_9MYCO</name>
<evidence type="ECO:0000256" key="1">
    <source>
        <dbReference type="SAM" id="Phobius"/>
    </source>
</evidence>
<dbReference type="EMBL" id="PECC01000026">
    <property type="protein sequence ID" value="TDZ52585.1"/>
    <property type="molecule type" value="Genomic_DNA"/>
</dbReference>
<protein>
    <submittedName>
        <fullName evidence="2">Uncharacterized protein</fullName>
    </submittedName>
</protein>
<organism evidence="2 3">
    <name type="scientific">Mycobacteroides franklinii</name>
    <dbReference type="NCBI Taxonomy" id="948102"/>
    <lineage>
        <taxon>Bacteria</taxon>
        <taxon>Bacillati</taxon>
        <taxon>Actinomycetota</taxon>
        <taxon>Actinomycetes</taxon>
        <taxon>Mycobacteriales</taxon>
        <taxon>Mycobacteriaceae</taxon>
        <taxon>Mycobacteroides</taxon>
    </lineage>
</organism>
<dbReference type="Proteomes" id="UP000295165">
    <property type="component" value="Unassembled WGS sequence"/>
</dbReference>